<gene>
    <name evidence="3" type="ORF">BIY20_19680</name>
    <name evidence="2" type="ORF">BIY22_04560</name>
</gene>
<dbReference type="AlphaFoldDB" id="A0A1Q9HK72"/>
<comment type="caution">
    <text evidence="2">The sequence shown here is derived from an EMBL/GenBank/DDBJ whole genome shotgun (WGS) entry which is preliminary data.</text>
</comment>
<sequence length="99" mass="11333">MTKYNENDLQYKGESNGVHSWSTPSGQPYYWHPDWLHIAEDATGAHPKAEIDVAKDEPITKKHALNTILLHLNTWATKTMSSNPDFETQAHESQMELKK</sequence>
<organism evidence="2 5">
    <name type="scientific">Vibrio panuliri</name>
    <dbReference type="NCBI Taxonomy" id="1381081"/>
    <lineage>
        <taxon>Bacteria</taxon>
        <taxon>Pseudomonadati</taxon>
        <taxon>Pseudomonadota</taxon>
        <taxon>Gammaproteobacteria</taxon>
        <taxon>Vibrionales</taxon>
        <taxon>Vibrionaceae</taxon>
        <taxon>Vibrio</taxon>
    </lineage>
</organism>
<dbReference type="OrthoDB" id="5816855at2"/>
<dbReference type="RefSeq" id="WP_075708615.1">
    <property type="nucleotide sequence ID" value="NZ_AP019654.1"/>
</dbReference>
<dbReference type="EMBL" id="MJMH01000028">
    <property type="protein sequence ID" value="OLQ96245.1"/>
    <property type="molecule type" value="Genomic_DNA"/>
</dbReference>
<reference evidence="4 5" key="1">
    <citation type="submission" date="2016-09" db="EMBL/GenBank/DDBJ databases">
        <title>Genomic Taxonomy of the Vibrionaceae.</title>
        <authorList>
            <person name="Gonzalez-Castillo A."/>
            <person name="Gomez-Gil B."/>
            <person name="Enciso-Ibarra K."/>
        </authorList>
    </citation>
    <scope>NUCLEOTIDE SEQUENCE [LARGE SCALE GENOMIC DNA]</scope>
    <source>
        <strain evidence="3 4">CAIM 1902</strain>
        <strain evidence="2 5">CAIM 703</strain>
    </source>
</reference>
<dbReference type="Proteomes" id="UP000186313">
    <property type="component" value="Unassembled WGS sequence"/>
</dbReference>
<evidence type="ECO:0000313" key="2">
    <source>
        <dbReference type="EMBL" id="OLQ90717.1"/>
    </source>
</evidence>
<proteinExistence type="predicted"/>
<feature type="compositionally biased region" description="Basic and acidic residues" evidence="1">
    <location>
        <begin position="88"/>
        <end position="99"/>
    </location>
</feature>
<feature type="region of interest" description="Disordered" evidence="1">
    <location>
        <begin position="80"/>
        <end position="99"/>
    </location>
</feature>
<dbReference type="EMBL" id="MJMJ01000012">
    <property type="protein sequence ID" value="OLQ90717.1"/>
    <property type="molecule type" value="Genomic_DNA"/>
</dbReference>
<evidence type="ECO:0000313" key="3">
    <source>
        <dbReference type="EMBL" id="OLQ96245.1"/>
    </source>
</evidence>
<dbReference type="Proteomes" id="UP000186039">
    <property type="component" value="Unassembled WGS sequence"/>
</dbReference>
<evidence type="ECO:0000256" key="1">
    <source>
        <dbReference type="SAM" id="MobiDB-lite"/>
    </source>
</evidence>
<protein>
    <submittedName>
        <fullName evidence="2">Uncharacterized protein</fullName>
    </submittedName>
</protein>
<name>A0A1Q9HK72_9VIBR</name>
<evidence type="ECO:0000313" key="4">
    <source>
        <dbReference type="Proteomes" id="UP000186039"/>
    </source>
</evidence>
<evidence type="ECO:0000313" key="5">
    <source>
        <dbReference type="Proteomes" id="UP000186313"/>
    </source>
</evidence>
<accession>A0A1Q9HK72</accession>
<keyword evidence="4" id="KW-1185">Reference proteome</keyword>